<name>A0A7W9SYJ0_9BACT</name>
<feature type="signal peptide" evidence="1">
    <location>
        <begin position="1"/>
        <end position="23"/>
    </location>
</feature>
<dbReference type="NCBIfam" id="TIGR04183">
    <property type="entry name" value="Por_Secre_tail"/>
    <property type="match status" value="1"/>
</dbReference>
<proteinExistence type="predicted"/>
<evidence type="ECO:0000313" key="2">
    <source>
        <dbReference type="EMBL" id="MBB6057853.1"/>
    </source>
</evidence>
<protein>
    <recommendedName>
        <fullName evidence="4">T9SS type A sorting domain-containing protein</fullName>
    </recommendedName>
</protein>
<dbReference type="PANTHER" id="PTHR41339:SF1">
    <property type="entry name" value="SECRETED PROTEIN"/>
    <property type="match status" value="1"/>
</dbReference>
<dbReference type="Proteomes" id="UP000532746">
    <property type="component" value="Unassembled WGS sequence"/>
</dbReference>
<reference evidence="2 3" key="1">
    <citation type="submission" date="2020-08" db="EMBL/GenBank/DDBJ databases">
        <title>Genomic Encyclopedia of Type Strains, Phase IV (KMG-IV): sequencing the most valuable type-strain genomes for metagenomic binning, comparative biology and taxonomic classification.</title>
        <authorList>
            <person name="Goeker M."/>
        </authorList>
    </citation>
    <scope>NUCLEOTIDE SEQUENCE [LARGE SCALE GENOMIC DNA]</scope>
    <source>
        <strain evidence="2 3">DSM 26718</strain>
    </source>
</reference>
<organism evidence="2 3">
    <name type="scientific">Hymenobacter luteus</name>
    <dbReference type="NCBI Taxonomy" id="1411122"/>
    <lineage>
        <taxon>Bacteria</taxon>
        <taxon>Pseudomonadati</taxon>
        <taxon>Bacteroidota</taxon>
        <taxon>Cytophagia</taxon>
        <taxon>Cytophagales</taxon>
        <taxon>Hymenobacteraceae</taxon>
        <taxon>Hymenobacter</taxon>
    </lineage>
</organism>
<dbReference type="EMBL" id="JACHGG010000001">
    <property type="protein sequence ID" value="MBB6057853.1"/>
    <property type="molecule type" value="Genomic_DNA"/>
</dbReference>
<dbReference type="PANTHER" id="PTHR41339">
    <property type="entry name" value="LIPL48"/>
    <property type="match status" value="1"/>
</dbReference>
<accession>A0A7W9SYJ0</accession>
<evidence type="ECO:0000313" key="3">
    <source>
        <dbReference type="Proteomes" id="UP000532746"/>
    </source>
</evidence>
<keyword evidence="1" id="KW-0732">Signal</keyword>
<feature type="chain" id="PRO_5030541925" description="T9SS type A sorting domain-containing protein" evidence="1">
    <location>
        <begin position="24"/>
        <end position="550"/>
    </location>
</feature>
<dbReference type="AlphaFoldDB" id="A0A7W9SYJ0"/>
<evidence type="ECO:0008006" key="4">
    <source>
        <dbReference type="Google" id="ProtNLM"/>
    </source>
</evidence>
<comment type="caution">
    <text evidence="2">The sequence shown here is derived from an EMBL/GenBank/DDBJ whole genome shotgun (WGS) entry which is preliminary data.</text>
</comment>
<gene>
    <name evidence="2" type="ORF">HNQ93_000683</name>
</gene>
<dbReference type="InterPro" id="IPR026444">
    <property type="entry name" value="Secre_tail"/>
</dbReference>
<keyword evidence="3" id="KW-1185">Reference proteome</keyword>
<evidence type="ECO:0000256" key="1">
    <source>
        <dbReference type="SAM" id="SignalP"/>
    </source>
</evidence>
<dbReference type="RefSeq" id="WP_183401952.1">
    <property type="nucleotide sequence ID" value="NZ_JACHGG010000001.1"/>
</dbReference>
<sequence length="550" mass="57349">MKKLVLPLFLAFTTVALAPQARAQTVCPAAPTPITVPSTISGDVTWTSNNIYLLTDRVYVTNGATLTIQPGTIIKGSGLGTLVIEQGSRLLADGLPNKPIVFTSNQPAGSRNRGDWGGIVILGRAPINQPGTPVIEGVPGRTFGGNQPNDNSGILRYVRIEFPGIALTTGNEINGLTLGGVGSGTIIDYVQVYASGDDSFEWFGGTVNAKHLVAVAATDDDFDTDFGFTGKVQYAVTVRDPQQSDVSGSTAFESDNDGSGSALTPLTAPVFSNVSAFLQNVPAVTQFTRAMHLRRNTSISIFNSVFTGWPQGLTLDGAGAQANATSGALVLKNNVLAGMTTPYSQQSGGTYNVQGFWENAANGNTTLAAISALNLNADNFKALNQNGTPNGTPDFTLPAASPLVTGAAFTDAKLSGDFFDNVAYKGAFGPAGTANWAAGWTNFNPNTTCYNVAGLTLAARTTSDQLQQLAVTPNPAVGETKLRFELKRGGTATVRVLDLTGRQVATVLTDGKLAAGLQQVALPTNLRAGVYVATVTTNETSQSVRFVVAR</sequence>